<evidence type="ECO:0000256" key="5">
    <source>
        <dbReference type="SAM" id="MobiDB-lite"/>
    </source>
</evidence>
<evidence type="ECO:0000256" key="2">
    <source>
        <dbReference type="ARBA" id="ARBA00022741"/>
    </source>
</evidence>
<evidence type="ECO:0000259" key="6">
    <source>
        <dbReference type="PROSITE" id="PS51720"/>
    </source>
</evidence>
<name>A0ABQ8MZS4_LABRO</name>
<feature type="compositionally biased region" description="Basic and acidic residues" evidence="5">
    <location>
        <begin position="217"/>
        <end position="231"/>
    </location>
</feature>
<dbReference type="InterPro" id="IPR045058">
    <property type="entry name" value="GIMA/IAN/Toc"/>
</dbReference>
<evidence type="ECO:0000256" key="4">
    <source>
        <dbReference type="SAM" id="Coils"/>
    </source>
</evidence>
<dbReference type="PANTHER" id="PTHR10903:SF186">
    <property type="entry name" value="GTPASE IMAP FAMILY MEMBER 4-LIKE-RELATED"/>
    <property type="match status" value="1"/>
</dbReference>
<reference evidence="7 8" key="1">
    <citation type="submission" date="2022-01" db="EMBL/GenBank/DDBJ databases">
        <title>A high-quality chromosome-level genome assembly of rohu carp, Labeo rohita.</title>
        <authorList>
            <person name="Arick M.A. II"/>
            <person name="Hsu C.-Y."/>
            <person name="Magbanua Z."/>
            <person name="Pechanova O."/>
            <person name="Grover C."/>
            <person name="Miller E."/>
            <person name="Thrash A."/>
            <person name="Ezzel L."/>
            <person name="Alam S."/>
            <person name="Benzie J."/>
            <person name="Hamilton M."/>
            <person name="Karsi A."/>
            <person name="Lawrence M.L."/>
            <person name="Peterson D.G."/>
        </authorList>
    </citation>
    <scope>NUCLEOTIDE SEQUENCE [LARGE SCALE GENOMIC DNA]</scope>
    <source>
        <strain evidence="8">BAU-BD-2019</strain>
        <tissue evidence="7">Blood</tissue>
    </source>
</reference>
<dbReference type="InterPro" id="IPR006703">
    <property type="entry name" value="G_AIG1"/>
</dbReference>
<feature type="compositionally biased region" description="Basic and acidic residues" evidence="5">
    <location>
        <begin position="674"/>
        <end position="693"/>
    </location>
</feature>
<evidence type="ECO:0000313" key="7">
    <source>
        <dbReference type="EMBL" id="KAI2668331.1"/>
    </source>
</evidence>
<protein>
    <submittedName>
        <fullName evidence="7">GTPase IMAP family member 8</fullName>
    </submittedName>
</protein>
<evidence type="ECO:0000256" key="1">
    <source>
        <dbReference type="ARBA" id="ARBA00008535"/>
    </source>
</evidence>
<feature type="region of interest" description="Disordered" evidence="5">
    <location>
        <begin position="186"/>
        <end position="231"/>
    </location>
</feature>
<feature type="domain" description="AIG1-type G" evidence="6">
    <location>
        <begin position="4"/>
        <end position="208"/>
    </location>
</feature>
<dbReference type="Pfam" id="PF04548">
    <property type="entry name" value="AIG1"/>
    <property type="match status" value="4"/>
</dbReference>
<feature type="domain" description="AIG1-type G" evidence="6">
    <location>
        <begin position="235"/>
        <end position="420"/>
    </location>
</feature>
<feature type="compositionally biased region" description="Basic and acidic residues" evidence="5">
    <location>
        <begin position="196"/>
        <end position="210"/>
    </location>
</feature>
<dbReference type="Proteomes" id="UP000830375">
    <property type="component" value="Unassembled WGS sequence"/>
</dbReference>
<dbReference type="PANTHER" id="PTHR10903">
    <property type="entry name" value="GTPASE, IMAP FAMILY MEMBER-RELATED"/>
    <property type="match status" value="1"/>
</dbReference>
<accession>A0ABQ8MZS4</accession>
<gene>
    <name evidence="7" type="ORF">H4Q32_005030</name>
</gene>
<evidence type="ECO:0000256" key="3">
    <source>
        <dbReference type="ARBA" id="ARBA00023134"/>
    </source>
</evidence>
<feature type="domain" description="AIG1-type G" evidence="6">
    <location>
        <begin position="455"/>
        <end position="660"/>
    </location>
</feature>
<keyword evidence="4" id="KW-0175">Coiled coil</keyword>
<feature type="region of interest" description="Disordered" evidence="5">
    <location>
        <begin position="637"/>
        <end position="693"/>
    </location>
</feature>
<feature type="coiled-coil region" evidence="4">
    <location>
        <begin position="404"/>
        <end position="435"/>
    </location>
</feature>
<comment type="similarity">
    <text evidence="1">Belongs to the TRAFAC class TrmE-Era-EngA-EngB-Septin-like GTPase superfamily. AIG1/Toc34/Toc159-like paraseptin GTPase family. IAN subfamily.</text>
</comment>
<proteinExistence type="inferred from homology"/>
<keyword evidence="8" id="KW-1185">Reference proteome</keyword>
<keyword evidence="3" id="KW-0342">GTP-binding</keyword>
<sequence>MEAQDKLQVVLLGTTGSGKSAAGNTILGKKVFKSYASTQSVTVSNQTEAATINGMEVTVVDTPGWHCTKISEDEVASQIKAATASLNGHYSFLMVIPIGSYTAKEMHMISQLCKVLGEEFFNHTTLLFSFHDNLESKSFGQFIEEEEGALRSIINRCGNRVHTWNNRDSSSVNKLKLFEDLKKTQRMNENSVESSQSEKQDEKMIGKPEQDQITSDETIRHASAHKDTTETLDKPNEVRVLVLGMAGVGKTSTIKTLLGNDNETESRKVYTTKKSGFNLKLIDSPGIKKDTQVNDIVSQFLSCATLRPHVIMIVLRVEKDTKETFEIVDHILACLDTLRKHTMIIFSGKDNLENNGIEEYIKKSPEIECLVNKCGKRFHALNNKDACDQTQVNQLVDKIAEIYCENEKRKCPDHIEKLQKLSDEESSEIKEMRGSDSKGDLLSEVWQTTLIMEAQDKLQVVLLGTTGSGKSAAGNKILGKKVFKSHASTQSVTVSNQTETATINGMEVTVVDTPGWHCTKISEDEVTSQIKAATASLNGHYAFLMVIPIGSYTAKEMHMTLQLRKVLGEDFFKHTTLLFSFHDNLESKSFDQFIAEEEGALRSVIHRCGNRMHTWNNKDRLSGKKLNKLLEDLKKTQRIKENSVESSQSEKQDKKTTGKPEQDQITPDEMMGDSSEHNKSHKKDTVEPMDKSNKEVRVLVLGEAGVGKTSTIKTLLGKDNEFESSKSLIYTIKRPGINFKLIDSPSIKEETEVNDLISESLSHATPGPHVIMIVIGVEQVTKETFKMIDHICMHFDKTHTMILFTGKHKLENKDIEELIKKNPELERCVQLYSCTTHALNNKDVSDQTQVNQLLDKISAVYHGNHCQYLKEKKKHPEQIKQKIHILLQL</sequence>
<feature type="compositionally biased region" description="Basic and acidic residues" evidence="5">
    <location>
        <begin position="637"/>
        <end position="662"/>
    </location>
</feature>
<dbReference type="EMBL" id="JACTAM010000001">
    <property type="protein sequence ID" value="KAI2668331.1"/>
    <property type="molecule type" value="Genomic_DNA"/>
</dbReference>
<dbReference type="InterPro" id="IPR027417">
    <property type="entry name" value="P-loop_NTPase"/>
</dbReference>
<dbReference type="SUPFAM" id="SSF52540">
    <property type="entry name" value="P-loop containing nucleoside triphosphate hydrolases"/>
    <property type="match status" value="4"/>
</dbReference>
<comment type="caution">
    <text evidence="7">The sequence shown here is derived from an EMBL/GenBank/DDBJ whole genome shotgun (WGS) entry which is preliminary data.</text>
</comment>
<dbReference type="Gene3D" id="3.40.50.300">
    <property type="entry name" value="P-loop containing nucleotide triphosphate hydrolases"/>
    <property type="match status" value="4"/>
</dbReference>
<dbReference type="PROSITE" id="PS51720">
    <property type="entry name" value="G_AIG1"/>
    <property type="match status" value="3"/>
</dbReference>
<organism evidence="7 8">
    <name type="scientific">Labeo rohita</name>
    <name type="common">Indian major carp</name>
    <name type="synonym">Cyprinus rohita</name>
    <dbReference type="NCBI Taxonomy" id="84645"/>
    <lineage>
        <taxon>Eukaryota</taxon>
        <taxon>Metazoa</taxon>
        <taxon>Chordata</taxon>
        <taxon>Craniata</taxon>
        <taxon>Vertebrata</taxon>
        <taxon>Euteleostomi</taxon>
        <taxon>Actinopterygii</taxon>
        <taxon>Neopterygii</taxon>
        <taxon>Teleostei</taxon>
        <taxon>Ostariophysi</taxon>
        <taxon>Cypriniformes</taxon>
        <taxon>Cyprinidae</taxon>
        <taxon>Labeoninae</taxon>
        <taxon>Labeonini</taxon>
        <taxon>Labeo</taxon>
    </lineage>
</organism>
<keyword evidence="2" id="KW-0547">Nucleotide-binding</keyword>
<evidence type="ECO:0000313" key="8">
    <source>
        <dbReference type="Proteomes" id="UP000830375"/>
    </source>
</evidence>